<keyword evidence="3" id="KW-0393">Immunoglobulin domain</keyword>
<feature type="compositionally biased region" description="Polar residues" evidence="4">
    <location>
        <begin position="855"/>
        <end position="865"/>
    </location>
</feature>
<dbReference type="InterPro" id="IPR013783">
    <property type="entry name" value="Ig-like_fold"/>
</dbReference>
<feature type="region of interest" description="Disordered" evidence="4">
    <location>
        <begin position="852"/>
        <end position="872"/>
    </location>
</feature>
<dbReference type="EMBL" id="HACA01015806">
    <property type="protein sequence ID" value="CDW33167.1"/>
    <property type="molecule type" value="Transcribed_RNA"/>
</dbReference>
<dbReference type="GO" id="GO:0007156">
    <property type="term" value="P:homophilic cell adhesion via plasma membrane adhesion molecules"/>
    <property type="evidence" value="ECO:0007669"/>
    <property type="project" value="TreeGrafter"/>
</dbReference>
<dbReference type="InterPro" id="IPR013098">
    <property type="entry name" value="Ig_I-set"/>
</dbReference>
<dbReference type="GO" id="GO:0008046">
    <property type="term" value="F:axon guidance receptor activity"/>
    <property type="evidence" value="ECO:0007669"/>
    <property type="project" value="TreeGrafter"/>
</dbReference>
<dbReference type="OrthoDB" id="6380998at2759"/>
<evidence type="ECO:0000256" key="1">
    <source>
        <dbReference type="ARBA" id="ARBA00022729"/>
    </source>
</evidence>
<feature type="domain" description="Immunoglobulin" evidence="5">
    <location>
        <begin position="151"/>
        <end position="252"/>
    </location>
</feature>
<feature type="region of interest" description="Disordered" evidence="4">
    <location>
        <begin position="588"/>
        <end position="609"/>
    </location>
</feature>
<dbReference type="InterPro" id="IPR036179">
    <property type="entry name" value="Ig-like_dom_sf"/>
</dbReference>
<feature type="compositionally biased region" description="Polar residues" evidence="4">
    <location>
        <begin position="599"/>
        <end position="609"/>
    </location>
</feature>
<evidence type="ECO:0000259" key="5">
    <source>
        <dbReference type="SMART" id="SM00409"/>
    </source>
</evidence>
<feature type="region of interest" description="Disordered" evidence="4">
    <location>
        <begin position="336"/>
        <end position="375"/>
    </location>
</feature>
<keyword evidence="2" id="KW-1015">Disulfide bond</keyword>
<dbReference type="Gene3D" id="2.60.40.10">
    <property type="entry name" value="Immunoglobulins"/>
    <property type="match status" value="2"/>
</dbReference>
<evidence type="ECO:0000256" key="4">
    <source>
        <dbReference type="SAM" id="MobiDB-lite"/>
    </source>
</evidence>
<dbReference type="GO" id="GO:0043025">
    <property type="term" value="C:neuronal cell body"/>
    <property type="evidence" value="ECO:0007669"/>
    <property type="project" value="TreeGrafter"/>
</dbReference>
<dbReference type="Pfam" id="PF07679">
    <property type="entry name" value="I-set"/>
    <property type="match status" value="2"/>
</dbReference>
<name>A0A0K2U5F0_LEPSM</name>
<dbReference type="GO" id="GO:0030424">
    <property type="term" value="C:axon"/>
    <property type="evidence" value="ECO:0007669"/>
    <property type="project" value="TreeGrafter"/>
</dbReference>
<dbReference type="FunFam" id="2.60.40.10:FF:000032">
    <property type="entry name" value="palladin isoform X1"/>
    <property type="match status" value="1"/>
</dbReference>
<dbReference type="PANTHER" id="PTHR45080">
    <property type="entry name" value="CONTACTIN 5"/>
    <property type="match status" value="1"/>
</dbReference>
<dbReference type="InterPro" id="IPR003599">
    <property type="entry name" value="Ig_sub"/>
</dbReference>
<accession>A0A0K2U5F0</accession>
<feature type="region of interest" description="Disordered" evidence="4">
    <location>
        <begin position="450"/>
        <end position="475"/>
    </location>
</feature>
<proteinExistence type="predicted"/>
<feature type="compositionally biased region" description="Polar residues" evidence="4">
    <location>
        <begin position="925"/>
        <end position="946"/>
    </location>
</feature>
<dbReference type="GO" id="GO:0005886">
    <property type="term" value="C:plasma membrane"/>
    <property type="evidence" value="ECO:0007669"/>
    <property type="project" value="TreeGrafter"/>
</dbReference>
<sequence>MDYYQNIRSEMIRKVMYPVDHRKDYIPKREDASKVKIEPKDPCIPSFVSPIEGKAVEEGARIFFEGIVDAQPHPTFEWYFEDELIVPGEPGWEEVEIHHSRKMSTLIIRYTREYHMGRFTMLAENELGYETSTCDLIVRKKQFPPVFWKRLVNNIINGGQRYIMEVEVGGWPIPDVYWYKNDEMIIPRIISENYNSNFNAYVPERKIELIQIDQIRHAIIISRLTESDSGKYTVYAKNALGEAVCEADIEVDDEGLCFAHDEMYLPDLWRSAKRLTWKDEDNRAKKFVGFEEPELTDEDIRDMTKRVASTPLPRSLEYLASLPDYRLDTNTLKKVLPMNFKPDPKQKSRGQSGERSFVNVRKPSKFNPGTIHHRGYKCDQGEKVYPVWRSSVMKNQPKKEYNYRRIKYPSFPKREEKRFPKEIRDPPCPHVWESHDQIDALYKILGEMRERDSSDSHVPPYSRKKLERKKSSTERYDQVDSFKVEKRETKKVHFHDSVKSDVAKQWSNILDENVPGSQSDADKFTKEFIKELSGSVVPGQSKPQIQKAEKKIGTHSNYLSQATFQNPPMIIKNSELNHSKRNDRIRSHYAPTPFESTDESSSNSAQTVIDRTSVQTVHDRTSPATVIDRKKLSSKMSEFKSEMSQIVQDHLAQQQHTNTFHEYVPLRDKVKMLDDRKTSSYESLSKYDAANLKDSREFIPVREKVKMITQQNEEIVKREEQMKDYDSEAYVPGGVRILTQSPLTVRKELPQSPLTLRKELPPSPLTVRKELLESPLTVRKELPQSPLTVCKEMSSQVQSETHVQQETVSQTFSKSKILTSSQVQTIKRLSSHNDEDSSFAQDESTLDISRASYAGTETSEAQYSDTSKESMIISHDEESPVAPLAKSKSFVHSGYKAMDAPHGYSASAPSTPQNTRRSRTRTTSEFVDQSNDDNTCYRQPTITPFQPSFYRLPPKEDSAYSGSQKPLFRQIKRFTKRRPKYTGKCSDSEN</sequence>
<dbReference type="AlphaFoldDB" id="A0A0K2U5F0"/>
<dbReference type="SMART" id="SM00409">
    <property type="entry name" value="IG"/>
    <property type="match status" value="2"/>
</dbReference>
<evidence type="ECO:0000256" key="3">
    <source>
        <dbReference type="ARBA" id="ARBA00023319"/>
    </source>
</evidence>
<feature type="domain" description="Immunoglobulin" evidence="5">
    <location>
        <begin position="51"/>
        <end position="139"/>
    </location>
</feature>
<keyword evidence="1" id="KW-0732">Signal</keyword>
<evidence type="ECO:0000256" key="2">
    <source>
        <dbReference type="ARBA" id="ARBA00023157"/>
    </source>
</evidence>
<dbReference type="GO" id="GO:0050808">
    <property type="term" value="P:synapse organization"/>
    <property type="evidence" value="ECO:0007669"/>
    <property type="project" value="TreeGrafter"/>
</dbReference>
<dbReference type="InterPro" id="IPR050958">
    <property type="entry name" value="Cell_Adh-Cytoskel_Orgn"/>
</dbReference>
<reference evidence="6" key="1">
    <citation type="submission" date="2014-05" db="EMBL/GenBank/DDBJ databases">
        <authorList>
            <person name="Chronopoulou M."/>
        </authorList>
    </citation>
    <scope>NUCLEOTIDE SEQUENCE</scope>
    <source>
        <tissue evidence="6">Whole organism</tissue>
    </source>
</reference>
<feature type="region of interest" description="Disordered" evidence="4">
    <location>
        <begin position="899"/>
        <end position="966"/>
    </location>
</feature>
<dbReference type="PANTHER" id="PTHR45080:SF8">
    <property type="entry name" value="IG-LIKE DOMAIN-CONTAINING PROTEIN"/>
    <property type="match status" value="1"/>
</dbReference>
<protein>
    <submittedName>
        <fullName evidence="6">Putative LOC100679567 [Nasonia vitripennis]</fullName>
    </submittedName>
</protein>
<organism evidence="6">
    <name type="scientific">Lepeophtheirus salmonis</name>
    <name type="common">Salmon louse</name>
    <name type="synonym">Caligus salmonis</name>
    <dbReference type="NCBI Taxonomy" id="72036"/>
    <lineage>
        <taxon>Eukaryota</taxon>
        <taxon>Metazoa</taxon>
        <taxon>Ecdysozoa</taxon>
        <taxon>Arthropoda</taxon>
        <taxon>Crustacea</taxon>
        <taxon>Multicrustacea</taxon>
        <taxon>Hexanauplia</taxon>
        <taxon>Copepoda</taxon>
        <taxon>Siphonostomatoida</taxon>
        <taxon>Caligidae</taxon>
        <taxon>Lepeophtheirus</taxon>
    </lineage>
</organism>
<dbReference type="SUPFAM" id="SSF48726">
    <property type="entry name" value="Immunoglobulin"/>
    <property type="match status" value="2"/>
</dbReference>
<evidence type="ECO:0000313" key="6">
    <source>
        <dbReference type="EMBL" id="CDW33167.1"/>
    </source>
</evidence>